<evidence type="ECO:0000313" key="3">
    <source>
        <dbReference type="Proteomes" id="UP000824088"/>
    </source>
</evidence>
<dbReference type="Proteomes" id="UP000824088">
    <property type="component" value="Unassembled WGS sequence"/>
</dbReference>
<sequence length="241" mass="27520">AEVLCKRINEKSRNNANIKSLETKRTAALKASRNLIAAIEQGIITEQTKGRLKELETQISQLDFDIEQEKQRTFAELTPAKVIQFLNKAICGDVQDIGVRKALVKYLIRDIILYNDKIIINYYFSDPLKKHNNSIESVKETEKQSKEAAPLSDFQSSYKGDNSPPEKSRFPSGIFHSLSGGIRNLRLTRFAVQRDFARRPIDGFPLFRRAMRSLRIPHLPLPSSQSPDNILKRPLYPVRAL</sequence>
<organism evidence="2 3">
    <name type="scientific">Candidatus Limadaptatus stercorigallinarum</name>
    <dbReference type="NCBI Taxonomy" id="2840845"/>
    <lineage>
        <taxon>Bacteria</taxon>
        <taxon>Bacillati</taxon>
        <taxon>Bacillota</taxon>
        <taxon>Clostridia</taxon>
        <taxon>Eubacteriales</taxon>
        <taxon>Candidatus Limadaptatus</taxon>
    </lineage>
</organism>
<dbReference type="EMBL" id="DVMN01000001">
    <property type="protein sequence ID" value="HIU20630.1"/>
    <property type="molecule type" value="Genomic_DNA"/>
</dbReference>
<protein>
    <recommendedName>
        <fullName evidence="4">DUF4368 domain-containing protein</fullName>
    </recommendedName>
</protein>
<evidence type="ECO:0000256" key="1">
    <source>
        <dbReference type="SAM" id="MobiDB-lite"/>
    </source>
</evidence>
<feature type="region of interest" description="Disordered" evidence="1">
    <location>
        <begin position="137"/>
        <end position="170"/>
    </location>
</feature>
<name>A0A9D1L1H1_9FIRM</name>
<dbReference type="AlphaFoldDB" id="A0A9D1L1H1"/>
<feature type="non-terminal residue" evidence="2">
    <location>
        <position position="1"/>
    </location>
</feature>
<accession>A0A9D1L1H1</accession>
<evidence type="ECO:0000313" key="2">
    <source>
        <dbReference type="EMBL" id="HIU20630.1"/>
    </source>
</evidence>
<reference evidence="2" key="2">
    <citation type="journal article" date="2021" name="PeerJ">
        <title>Extensive microbial diversity within the chicken gut microbiome revealed by metagenomics and culture.</title>
        <authorList>
            <person name="Gilroy R."/>
            <person name="Ravi A."/>
            <person name="Getino M."/>
            <person name="Pursley I."/>
            <person name="Horton D.L."/>
            <person name="Alikhan N.F."/>
            <person name="Baker D."/>
            <person name="Gharbi K."/>
            <person name="Hall N."/>
            <person name="Watson M."/>
            <person name="Adriaenssens E.M."/>
            <person name="Foster-Nyarko E."/>
            <person name="Jarju S."/>
            <person name="Secka A."/>
            <person name="Antonio M."/>
            <person name="Oren A."/>
            <person name="Chaudhuri R.R."/>
            <person name="La Ragione R."/>
            <person name="Hildebrand F."/>
            <person name="Pallen M.J."/>
        </authorList>
    </citation>
    <scope>NUCLEOTIDE SEQUENCE</scope>
    <source>
        <strain evidence="2">1063</strain>
    </source>
</reference>
<comment type="caution">
    <text evidence="2">The sequence shown here is derived from an EMBL/GenBank/DDBJ whole genome shotgun (WGS) entry which is preliminary data.</text>
</comment>
<reference evidence="2" key="1">
    <citation type="submission" date="2020-10" db="EMBL/GenBank/DDBJ databases">
        <authorList>
            <person name="Gilroy R."/>
        </authorList>
    </citation>
    <scope>NUCLEOTIDE SEQUENCE</scope>
    <source>
        <strain evidence="2">1063</strain>
    </source>
</reference>
<feature type="compositionally biased region" description="Basic and acidic residues" evidence="1">
    <location>
        <begin position="137"/>
        <end position="146"/>
    </location>
</feature>
<evidence type="ECO:0008006" key="4">
    <source>
        <dbReference type="Google" id="ProtNLM"/>
    </source>
</evidence>
<gene>
    <name evidence="2" type="ORF">IAD51_00090</name>
</gene>
<proteinExistence type="predicted"/>